<comment type="caution">
    <text evidence="1">The sequence shown here is derived from an EMBL/GenBank/DDBJ whole genome shotgun (WGS) entry which is preliminary data.</text>
</comment>
<organism evidence="1">
    <name type="scientific">Pectobacterium versatile</name>
    <dbReference type="NCBI Taxonomy" id="2488639"/>
    <lineage>
        <taxon>Bacteria</taxon>
        <taxon>Pseudomonadati</taxon>
        <taxon>Pseudomonadota</taxon>
        <taxon>Gammaproteobacteria</taxon>
        <taxon>Enterobacterales</taxon>
        <taxon>Pectobacteriaceae</taxon>
        <taxon>Pectobacterium</taxon>
    </lineage>
</organism>
<gene>
    <name evidence="1" type="ORF">F131LOC_03393</name>
</gene>
<dbReference type="AlphaFoldDB" id="A0A855ME25"/>
<protein>
    <submittedName>
        <fullName evidence="1">Uncharacterized protein</fullName>
    </submittedName>
</protein>
<dbReference type="EMBL" id="PDVW01000023">
    <property type="protein sequence ID" value="POY48829.1"/>
    <property type="molecule type" value="Genomic_DNA"/>
</dbReference>
<evidence type="ECO:0000313" key="1">
    <source>
        <dbReference type="EMBL" id="POY48829.1"/>
    </source>
</evidence>
<accession>A0A855ME25</accession>
<proteinExistence type="predicted"/>
<reference evidence="1" key="1">
    <citation type="submission" date="2017-12" db="EMBL/GenBank/DDBJ databases">
        <title>First report on the novel genomospecies/subspecies of Pectobacterium carotovorum in Russia.</title>
        <authorList>
            <person name="Shirshikov F.V."/>
            <person name="Miroshnikov K."/>
            <person name="Toshakov S.V."/>
            <person name="Kabanova A.P."/>
            <person name="Barannik A.P."/>
            <person name="Shneider M."/>
            <person name="Ignatov A.N."/>
            <person name="Miroshnikov K.A."/>
        </authorList>
    </citation>
    <scope>NUCLEOTIDE SEQUENCE [LARGE SCALE GENOMIC DNA]</scope>
    <source>
        <strain evidence="1">F131</strain>
    </source>
</reference>
<name>A0A855ME25_9GAMM</name>
<sequence length="71" mass="8247">MPLGINKFAEWHSVIDSVFNAFHFTIKYCAYWNVIQYTFNDYDGNLRALFCAPALDTTQDFAADVVIKLYE</sequence>